<dbReference type="eggNOG" id="ENOG50328SX">
    <property type="taxonomic scope" value="Bacteria"/>
</dbReference>
<organism evidence="2 3">
    <name type="scientific">Hylemonella gracilis ATCC 19624</name>
    <dbReference type="NCBI Taxonomy" id="887062"/>
    <lineage>
        <taxon>Bacteria</taxon>
        <taxon>Pseudomonadati</taxon>
        <taxon>Pseudomonadota</taxon>
        <taxon>Betaproteobacteria</taxon>
        <taxon>Burkholderiales</taxon>
        <taxon>Comamonadaceae</taxon>
        <taxon>Hylemonella</taxon>
    </lineage>
</organism>
<feature type="transmembrane region" description="Helical" evidence="1">
    <location>
        <begin position="84"/>
        <end position="104"/>
    </location>
</feature>
<keyword evidence="1" id="KW-0472">Membrane</keyword>
<dbReference type="STRING" id="887062.HGR_13419"/>
<keyword evidence="1" id="KW-0812">Transmembrane</keyword>
<evidence type="ECO:0000313" key="2">
    <source>
        <dbReference type="EMBL" id="EGI76042.1"/>
    </source>
</evidence>
<feature type="transmembrane region" description="Helical" evidence="1">
    <location>
        <begin position="380"/>
        <end position="402"/>
    </location>
</feature>
<dbReference type="Pfam" id="PF19528">
    <property type="entry name" value="DUF6056"/>
    <property type="match status" value="1"/>
</dbReference>
<evidence type="ECO:0000256" key="1">
    <source>
        <dbReference type="SAM" id="Phobius"/>
    </source>
</evidence>
<keyword evidence="3" id="KW-1185">Reference proteome</keyword>
<dbReference type="EMBL" id="AEGR01000082">
    <property type="protein sequence ID" value="EGI76042.1"/>
    <property type="molecule type" value="Genomic_DNA"/>
</dbReference>
<feature type="transmembrane region" description="Helical" evidence="1">
    <location>
        <begin position="322"/>
        <end position="344"/>
    </location>
</feature>
<dbReference type="Proteomes" id="UP000016368">
    <property type="component" value="Unassembled WGS sequence"/>
</dbReference>
<keyword evidence="1" id="KW-1133">Transmembrane helix</keyword>
<reference evidence="2 3" key="1">
    <citation type="journal article" date="2011" name="EMBO J.">
        <title>Structural diversity of bacterial flagellar motors.</title>
        <authorList>
            <person name="Chen S."/>
            <person name="Beeby M."/>
            <person name="Murphy G.E."/>
            <person name="Leadbetter J.R."/>
            <person name="Hendrixson D.R."/>
            <person name="Briegel A."/>
            <person name="Li Z."/>
            <person name="Shi J."/>
            <person name="Tocheva E.I."/>
            <person name="Muller A."/>
            <person name="Dobro M.J."/>
            <person name="Jensen G.J."/>
        </authorList>
    </citation>
    <scope>NUCLEOTIDE SEQUENCE [LARGE SCALE GENOMIC DNA]</scope>
    <source>
        <strain evidence="2 3">ATCC 19624</strain>
    </source>
</reference>
<proteinExistence type="predicted"/>
<feature type="transmembrane region" description="Helical" evidence="1">
    <location>
        <begin position="242"/>
        <end position="259"/>
    </location>
</feature>
<feature type="transmembrane region" description="Helical" evidence="1">
    <location>
        <begin position="291"/>
        <end position="310"/>
    </location>
</feature>
<dbReference type="RefSeq" id="WP_006298778.1">
    <property type="nucleotide sequence ID" value="NZ_AEGR01000082.1"/>
</dbReference>
<dbReference type="OrthoDB" id="1661582at2"/>
<dbReference type="AlphaFoldDB" id="F3KW46"/>
<feature type="transmembrane region" description="Helical" evidence="1">
    <location>
        <begin position="17"/>
        <end position="37"/>
    </location>
</feature>
<feature type="transmembrane region" description="Helical" evidence="1">
    <location>
        <begin position="350"/>
        <end position="368"/>
    </location>
</feature>
<evidence type="ECO:0000313" key="3">
    <source>
        <dbReference type="Proteomes" id="UP000016368"/>
    </source>
</evidence>
<protein>
    <submittedName>
        <fullName evidence="2">Putative inner membrane protein</fullName>
    </submittedName>
</protein>
<feature type="transmembrane region" description="Helical" evidence="1">
    <location>
        <begin position="213"/>
        <end position="230"/>
    </location>
</feature>
<accession>F3KW46</accession>
<dbReference type="InterPro" id="IPR045691">
    <property type="entry name" value="DUF6056"/>
</dbReference>
<sequence length="510" mass="57404">MSPLPPPARLIDDRKTWVPLLMALLACFALMLPLQLFTPMHSDDYAYTHKGITWAATWKHYTSWSGRLVADFLSSAVLIARSHALAATVNTLAFVALIGLLWWLPRFELSRSTSFASARARRARPWKSVHSFALLFLLYWLGNPALGEINFWLVGSANYVWTNVLHLLFLGLFMREALEAPTNPHTRPGWSARSVLTLMLAPIAGCTNENTSLTSLLLMGLVGLYVLFVRDGGRWRVWHGKLLALGLAFALGVAALLLAPGNAVRQKIYILWNKLGWDERFLLHFTERVPLALHHLGLVLLAALVLLLIAQRLRTAAARPQVVMGGLFILAAVVSLAIMVASPVLPQRSLAGTLVYLLLAISALLLAWERREDDDSARRVRPGLNACTAALALVFALSYGLMLRAYHQVAEQNAVRQQIIHEGMARGDVYIFIPKYHWLPLLRDESEPFSEFFNDEMMSWFEGTWSPIRQFDVSGPYRTIEQARAMLTPEEQAEQQAMEVWGREIRKRPR</sequence>
<gene>
    <name evidence="2" type="ORF">HGR_13419</name>
</gene>
<name>F3KW46_9BURK</name>
<comment type="caution">
    <text evidence="2">The sequence shown here is derived from an EMBL/GenBank/DDBJ whole genome shotgun (WGS) entry which is preliminary data.</text>
</comment>